<accession>A0ABD3V6S0</accession>
<dbReference type="EMBL" id="JBJQND010000013">
    <property type="protein sequence ID" value="KAL3856696.1"/>
    <property type="molecule type" value="Genomic_DNA"/>
</dbReference>
<evidence type="ECO:0000313" key="2">
    <source>
        <dbReference type="Proteomes" id="UP001634394"/>
    </source>
</evidence>
<reference evidence="1 2" key="1">
    <citation type="submission" date="2024-11" db="EMBL/GenBank/DDBJ databases">
        <title>Chromosome-level genome assembly of the freshwater bivalve Anodonta woodiana.</title>
        <authorList>
            <person name="Chen X."/>
        </authorList>
    </citation>
    <scope>NUCLEOTIDE SEQUENCE [LARGE SCALE GENOMIC DNA]</scope>
    <source>
        <strain evidence="1">MN2024</strain>
        <tissue evidence="1">Gills</tissue>
    </source>
</reference>
<proteinExistence type="predicted"/>
<keyword evidence="2" id="KW-1185">Reference proteome</keyword>
<comment type="caution">
    <text evidence="1">The sequence shown here is derived from an EMBL/GenBank/DDBJ whole genome shotgun (WGS) entry which is preliminary data.</text>
</comment>
<name>A0ABD3V6S0_SINWO</name>
<evidence type="ECO:0008006" key="3">
    <source>
        <dbReference type="Google" id="ProtNLM"/>
    </source>
</evidence>
<sequence length="107" mass="12581">MKRLQSNLYLLCIFGIFKIHNAVEGWHRKMQSAVSCHHPNIWSFLRILKREQSLNNDSLNQIFGGHLPEQPKKEYKDCSSRIANIVTDFDNRVTIEYLKAIAYNINF</sequence>
<organism evidence="1 2">
    <name type="scientific">Sinanodonta woodiana</name>
    <name type="common">Chinese pond mussel</name>
    <name type="synonym">Anodonta woodiana</name>
    <dbReference type="NCBI Taxonomy" id="1069815"/>
    <lineage>
        <taxon>Eukaryota</taxon>
        <taxon>Metazoa</taxon>
        <taxon>Spiralia</taxon>
        <taxon>Lophotrochozoa</taxon>
        <taxon>Mollusca</taxon>
        <taxon>Bivalvia</taxon>
        <taxon>Autobranchia</taxon>
        <taxon>Heteroconchia</taxon>
        <taxon>Palaeoheterodonta</taxon>
        <taxon>Unionida</taxon>
        <taxon>Unionoidea</taxon>
        <taxon>Unionidae</taxon>
        <taxon>Unioninae</taxon>
        <taxon>Sinanodonta</taxon>
    </lineage>
</organism>
<protein>
    <recommendedName>
        <fullName evidence="3">MULE domain-containing protein</fullName>
    </recommendedName>
</protein>
<dbReference type="Proteomes" id="UP001634394">
    <property type="component" value="Unassembled WGS sequence"/>
</dbReference>
<evidence type="ECO:0000313" key="1">
    <source>
        <dbReference type="EMBL" id="KAL3856696.1"/>
    </source>
</evidence>
<gene>
    <name evidence="1" type="ORF">ACJMK2_011420</name>
</gene>
<dbReference type="AlphaFoldDB" id="A0ABD3V6S0"/>